<keyword evidence="5" id="KW-1185">Reference proteome</keyword>
<dbReference type="PROSITE" id="PS51462">
    <property type="entry name" value="NUDIX"/>
    <property type="match status" value="1"/>
</dbReference>
<dbReference type="EMBL" id="JAJNCT010000020">
    <property type="protein sequence ID" value="MCD2166622.1"/>
    <property type="molecule type" value="Genomic_DNA"/>
</dbReference>
<evidence type="ECO:0000256" key="1">
    <source>
        <dbReference type="ARBA" id="ARBA00001946"/>
    </source>
</evidence>
<proteinExistence type="predicted"/>
<dbReference type="PANTHER" id="PTHR43222:SF2">
    <property type="entry name" value="NUDIX HYDROLASE 23, CHLOROPLASTIC"/>
    <property type="match status" value="1"/>
</dbReference>
<dbReference type="InterPro" id="IPR020084">
    <property type="entry name" value="NUDIX_hydrolase_CS"/>
</dbReference>
<evidence type="ECO:0000256" key="2">
    <source>
        <dbReference type="ARBA" id="ARBA00022801"/>
    </source>
</evidence>
<comment type="caution">
    <text evidence="4">The sequence shown here is derived from an EMBL/GenBank/DDBJ whole genome shotgun (WGS) entry which is preliminary data.</text>
</comment>
<keyword evidence="2 4" id="KW-0378">Hydrolase</keyword>
<dbReference type="Pfam" id="PF00293">
    <property type="entry name" value="NUDIX"/>
    <property type="match status" value="1"/>
</dbReference>
<reference evidence="4 5" key="1">
    <citation type="submission" date="2021-11" db="EMBL/GenBank/DDBJ databases">
        <title>Genome sequence.</title>
        <authorList>
            <person name="Sun Q."/>
        </authorList>
    </citation>
    <scope>NUCLEOTIDE SEQUENCE [LARGE SCALE GENOMIC DNA]</scope>
    <source>
        <strain evidence="4 5">KCTC 12005</strain>
    </source>
</reference>
<dbReference type="GO" id="GO:0016787">
    <property type="term" value="F:hydrolase activity"/>
    <property type="evidence" value="ECO:0007669"/>
    <property type="project" value="UniProtKB-KW"/>
</dbReference>
<feature type="domain" description="Nudix hydrolase" evidence="3">
    <location>
        <begin position="40"/>
        <end position="166"/>
    </location>
</feature>
<dbReference type="PANTHER" id="PTHR43222">
    <property type="entry name" value="NUDIX HYDROLASE 23"/>
    <property type="match status" value="1"/>
</dbReference>
<comment type="cofactor">
    <cofactor evidence="1">
        <name>Mg(2+)</name>
        <dbReference type="ChEBI" id="CHEBI:18420"/>
    </cofactor>
</comment>
<evidence type="ECO:0000313" key="5">
    <source>
        <dbReference type="Proteomes" id="UP001199260"/>
    </source>
</evidence>
<dbReference type="InterPro" id="IPR000086">
    <property type="entry name" value="NUDIX_hydrolase_dom"/>
</dbReference>
<gene>
    <name evidence="4" type="ORF">LPW39_15975</name>
</gene>
<evidence type="ECO:0000313" key="4">
    <source>
        <dbReference type="EMBL" id="MCD2166622.1"/>
    </source>
</evidence>
<dbReference type="CDD" id="cd04511">
    <property type="entry name" value="NUDIX_Hydrolase"/>
    <property type="match status" value="1"/>
</dbReference>
<dbReference type="Proteomes" id="UP001199260">
    <property type="component" value="Unassembled WGS sequence"/>
</dbReference>
<dbReference type="PROSITE" id="PS00893">
    <property type="entry name" value="NUDIX_BOX"/>
    <property type="match status" value="1"/>
</dbReference>
<name>A0AAW4XZ03_9BURK</name>
<evidence type="ECO:0000259" key="3">
    <source>
        <dbReference type="PROSITE" id="PS51462"/>
    </source>
</evidence>
<dbReference type="Gene3D" id="3.90.79.10">
    <property type="entry name" value="Nucleoside Triphosphate Pyrophosphohydrolase"/>
    <property type="match status" value="1"/>
</dbReference>
<protein>
    <submittedName>
        <fullName evidence="4">NUDIX hydrolase</fullName>
    </submittedName>
</protein>
<accession>A0AAW4XZ03</accession>
<dbReference type="SUPFAM" id="SSF55811">
    <property type="entry name" value="Nudix"/>
    <property type="match status" value="1"/>
</dbReference>
<organism evidence="4 5">
    <name type="scientific">Comamonas koreensis</name>
    <dbReference type="NCBI Taxonomy" id="160825"/>
    <lineage>
        <taxon>Bacteria</taxon>
        <taxon>Pseudomonadati</taxon>
        <taxon>Pseudomonadota</taxon>
        <taxon>Betaproteobacteria</taxon>
        <taxon>Burkholderiales</taxon>
        <taxon>Comamonadaceae</taxon>
        <taxon>Comamonas</taxon>
    </lineage>
</organism>
<sequence length="203" mass="22655">MTSRAPVDFCRRCGTQVEHRLPDDGDTKIRAICPACHTVHYENPLNVVGTVPYMDDKVLLCLRNIEPRKGYWTLPAGFMELDETTGQGAERETDEEAGADITMGPLFSLVNVPYVGQVHLFYLAQLQSTEFNPGWETIEARLFSEAEIPWDQIAFRTVKVTLQRYFEDRKRGAFGIHVIDLETPAGPLVPPQPAEASTASTAS</sequence>
<dbReference type="RefSeq" id="WP_230777248.1">
    <property type="nucleotide sequence ID" value="NZ_JAJNCT010000020.1"/>
</dbReference>
<dbReference type="InterPro" id="IPR015797">
    <property type="entry name" value="NUDIX_hydrolase-like_dom_sf"/>
</dbReference>
<dbReference type="Gene3D" id="2.20.70.10">
    <property type="match status" value="1"/>
</dbReference>
<dbReference type="Pfam" id="PF14803">
    <property type="entry name" value="Zn_ribbon_Nudix"/>
    <property type="match status" value="1"/>
</dbReference>
<dbReference type="AlphaFoldDB" id="A0AAW4XZ03"/>
<dbReference type="InterPro" id="IPR029401">
    <property type="entry name" value="Nudix_N"/>
</dbReference>